<feature type="non-terminal residue" evidence="2">
    <location>
        <position position="1"/>
    </location>
</feature>
<evidence type="ECO:0000313" key="2">
    <source>
        <dbReference type="EMBL" id="JAB82707.1"/>
    </source>
</evidence>
<keyword evidence="1" id="KW-0472">Membrane</keyword>
<keyword evidence="1" id="KW-0812">Transmembrane</keyword>
<accession>V5I0S8</accession>
<name>V5I0S8_IXORI</name>
<reference evidence="2" key="1">
    <citation type="journal article" date="2015" name="Sci. Rep.">
        <title>Tissue- and time-dependent transcription in Ixodes ricinus salivary glands and midguts when blood feeding on the vertebrate host.</title>
        <authorList>
            <person name="Kotsyfakis M."/>
            <person name="Schwarz A."/>
            <person name="Erhart J."/>
            <person name="Ribeiro J.M."/>
        </authorList>
    </citation>
    <scope>NUCLEOTIDE SEQUENCE</scope>
    <source>
        <tissue evidence="2">Salivary gland and midgut</tissue>
    </source>
</reference>
<sequence length="139" mass="16039">LRVPFIFFYFCCFCLMYRFSNFFFFYYIHMYFITSSCSYLGVGPHFERTAVLSRFPFFFLVICFLSSLCLSCSMNQILTCLAPSVRSPHLGKKDFVFQCRLIDRHSSRGRSKVACKVGCGSPLPWPAVLGARSECSLTF</sequence>
<organism evidence="2">
    <name type="scientific">Ixodes ricinus</name>
    <name type="common">Common tick</name>
    <name type="synonym">Acarus ricinus</name>
    <dbReference type="NCBI Taxonomy" id="34613"/>
    <lineage>
        <taxon>Eukaryota</taxon>
        <taxon>Metazoa</taxon>
        <taxon>Ecdysozoa</taxon>
        <taxon>Arthropoda</taxon>
        <taxon>Chelicerata</taxon>
        <taxon>Arachnida</taxon>
        <taxon>Acari</taxon>
        <taxon>Parasitiformes</taxon>
        <taxon>Ixodida</taxon>
        <taxon>Ixodoidea</taxon>
        <taxon>Ixodidae</taxon>
        <taxon>Ixodinae</taxon>
        <taxon>Ixodes</taxon>
    </lineage>
</organism>
<proteinExistence type="evidence at transcript level"/>
<evidence type="ECO:0000256" key="1">
    <source>
        <dbReference type="SAM" id="Phobius"/>
    </source>
</evidence>
<dbReference type="AlphaFoldDB" id="V5I0S8"/>
<protein>
    <submittedName>
        <fullName evidence="2">Uncharacterized protein</fullName>
    </submittedName>
</protein>
<dbReference type="EMBL" id="GANP01001761">
    <property type="protein sequence ID" value="JAB82707.1"/>
    <property type="molecule type" value="mRNA"/>
</dbReference>
<feature type="transmembrane region" description="Helical" evidence="1">
    <location>
        <begin position="57"/>
        <end position="78"/>
    </location>
</feature>
<feature type="transmembrane region" description="Helical" evidence="1">
    <location>
        <begin position="6"/>
        <end position="28"/>
    </location>
</feature>
<keyword evidence="1" id="KW-1133">Transmembrane helix</keyword>